<keyword evidence="2" id="KW-0285">Flavoprotein</keyword>
<evidence type="ECO:0000256" key="2">
    <source>
        <dbReference type="ARBA" id="ARBA00022630"/>
    </source>
</evidence>
<dbReference type="InterPro" id="IPR036188">
    <property type="entry name" value="FAD/NAD-bd_sf"/>
</dbReference>
<dbReference type="Proteomes" id="UP001197795">
    <property type="component" value="Unassembled WGS sequence"/>
</dbReference>
<gene>
    <name evidence="6" type="ORF">LKD75_08895</name>
</gene>
<comment type="caution">
    <text evidence="6">The sequence shown here is derived from an EMBL/GenBank/DDBJ whole genome shotgun (WGS) entry which is preliminary data.</text>
</comment>
<evidence type="ECO:0000313" key="6">
    <source>
        <dbReference type="EMBL" id="MCC2119699.1"/>
    </source>
</evidence>
<reference evidence="6 7" key="1">
    <citation type="submission" date="2021-10" db="EMBL/GenBank/DDBJ databases">
        <title>Anaerobic single-cell dispensing facilitates the cultivation of human gut bacteria.</title>
        <authorList>
            <person name="Afrizal A."/>
        </authorList>
    </citation>
    <scope>NUCLEOTIDE SEQUENCE [LARGE SCALE GENOMIC DNA]</scope>
    <source>
        <strain evidence="6 7">CLA-AA-H273</strain>
    </source>
</reference>
<keyword evidence="7" id="KW-1185">Reference proteome</keyword>
<dbReference type="InterPro" id="IPR023166">
    <property type="entry name" value="BaiN-like_dom_sf"/>
</dbReference>
<feature type="domain" description="RsdA/BaiN/AoA(So)-like Rossmann fold-like" evidence="4">
    <location>
        <begin position="4"/>
        <end position="402"/>
    </location>
</feature>
<dbReference type="SUPFAM" id="SSF160996">
    <property type="entry name" value="HI0933 insert domain-like"/>
    <property type="match status" value="1"/>
</dbReference>
<dbReference type="Gene3D" id="2.40.30.10">
    <property type="entry name" value="Translation factors"/>
    <property type="match status" value="1"/>
</dbReference>
<evidence type="ECO:0000256" key="3">
    <source>
        <dbReference type="ARBA" id="ARBA00022827"/>
    </source>
</evidence>
<dbReference type="RefSeq" id="WP_118669145.1">
    <property type="nucleotide sequence ID" value="NZ_JAJEPV010000018.1"/>
</dbReference>
<evidence type="ECO:0000256" key="1">
    <source>
        <dbReference type="ARBA" id="ARBA00001974"/>
    </source>
</evidence>
<dbReference type="PANTHER" id="PTHR42887:SF2">
    <property type="entry name" value="OS12G0638800 PROTEIN"/>
    <property type="match status" value="1"/>
</dbReference>
<organism evidence="6 7">
    <name type="scientific">Waltera acetigignens</name>
    <dbReference type="NCBI Taxonomy" id="2981769"/>
    <lineage>
        <taxon>Bacteria</taxon>
        <taxon>Bacillati</taxon>
        <taxon>Bacillota</taxon>
        <taxon>Clostridia</taxon>
        <taxon>Lachnospirales</taxon>
        <taxon>Lachnospiraceae</taxon>
        <taxon>Waltera</taxon>
    </lineage>
</organism>
<name>A0AAE3D8Y2_9FIRM</name>
<dbReference type="InterPro" id="IPR055178">
    <property type="entry name" value="RsdA/BaiN/AoA(So)-like_dom"/>
</dbReference>
<dbReference type="EMBL" id="JAJEPV010000018">
    <property type="protein sequence ID" value="MCC2119699.1"/>
    <property type="molecule type" value="Genomic_DNA"/>
</dbReference>
<evidence type="ECO:0000259" key="4">
    <source>
        <dbReference type="Pfam" id="PF03486"/>
    </source>
</evidence>
<dbReference type="NCBIfam" id="TIGR00275">
    <property type="entry name" value="aminoacetone oxidase family FAD-binding enzyme"/>
    <property type="match status" value="1"/>
</dbReference>
<dbReference type="Pfam" id="PF22780">
    <property type="entry name" value="HI0933_like_1st"/>
    <property type="match status" value="1"/>
</dbReference>
<dbReference type="PRINTS" id="PR00411">
    <property type="entry name" value="PNDRDTASEI"/>
</dbReference>
<dbReference type="Pfam" id="PF03486">
    <property type="entry name" value="HI0933_like"/>
    <property type="match status" value="1"/>
</dbReference>
<dbReference type="AlphaFoldDB" id="A0AAE3D8Y2"/>
<accession>A0AAE3D8Y2</accession>
<evidence type="ECO:0000259" key="5">
    <source>
        <dbReference type="Pfam" id="PF22780"/>
    </source>
</evidence>
<dbReference type="Gene3D" id="3.50.50.60">
    <property type="entry name" value="FAD/NAD(P)-binding domain"/>
    <property type="match status" value="1"/>
</dbReference>
<dbReference type="Gene3D" id="1.10.8.260">
    <property type="entry name" value="HI0933 insert domain-like"/>
    <property type="match status" value="1"/>
</dbReference>
<comment type="cofactor">
    <cofactor evidence="1">
        <name>FAD</name>
        <dbReference type="ChEBI" id="CHEBI:57692"/>
    </cofactor>
</comment>
<sequence>MKKQIGVIGGGAAGMMAAITAAKEGAQVTILERNDRVGKKILQTGNGKCNLGNRALSVECYHGGDLEWIRDVLEHFDTEDTIRFFQSIGLMVKEKNGYLYPVCEQAAAVLDVLRYELQALGVEIQYQCKITKVEKLASGKLQVSDGEKTWQFDAAIVTCGGKAAPATGSDGSGFKIAKKMGHTCIPSVPALVQLRCQETDLLKGIAGVRADSEIRVFCDGGEICRERGELQLTDYGISGIPIFQLSRRVNYLLRDRRNVTAQIDFLPDLTQESYEELQAGRKLLQGDRTAEEFFTGMLHKKLTAALLKMAGIRLATPMKEIPEEKIHAYYNLCRNLKLHITESNPYENAQVSAGGVDVREIKPTMESKICPGVYFAGEILDVDGRCGGYNLQWAWSSGYLAGYHAALA</sequence>
<proteinExistence type="predicted"/>
<keyword evidence="3" id="KW-0274">FAD</keyword>
<dbReference type="PANTHER" id="PTHR42887">
    <property type="entry name" value="OS12G0638800 PROTEIN"/>
    <property type="match status" value="1"/>
</dbReference>
<dbReference type="InterPro" id="IPR004792">
    <property type="entry name" value="BaiN-like"/>
</dbReference>
<evidence type="ECO:0000313" key="7">
    <source>
        <dbReference type="Proteomes" id="UP001197795"/>
    </source>
</evidence>
<dbReference type="SUPFAM" id="SSF51905">
    <property type="entry name" value="FAD/NAD(P)-binding domain"/>
    <property type="match status" value="1"/>
</dbReference>
<dbReference type="InterPro" id="IPR057661">
    <property type="entry name" value="RsdA/BaiN/AoA(So)_Rossmann"/>
</dbReference>
<feature type="domain" description="RsdA/BaiN/AoA(So)-like insert" evidence="5">
    <location>
        <begin position="188"/>
        <end position="351"/>
    </location>
</feature>
<protein>
    <submittedName>
        <fullName evidence="6">NAD(P)/FAD-dependent oxidoreductase</fullName>
    </submittedName>
</protein>